<dbReference type="InterPro" id="IPR002110">
    <property type="entry name" value="Ankyrin_rpt"/>
</dbReference>
<evidence type="ECO:0000256" key="1">
    <source>
        <dbReference type="ARBA" id="ARBA00022737"/>
    </source>
</evidence>
<dbReference type="InterPro" id="IPR036770">
    <property type="entry name" value="Ankyrin_rpt-contain_sf"/>
</dbReference>
<evidence type="ECO:0000313" key="5">
    <source>
        <dbReference type="EMBL" id="CAE0621385.1"/>
    </source>
</evidence>
<dbReference type="Gene3D" id="1.25.40.20">
    <property type="entry name" value="Ankyrin repeat-containing domain"/>
    <property type="match status" value="2"/>
</dbReference>
<protein>
    <submittedName>
        <fullName evidence="5">Uncharacterized protein</fullName>
    </submittedName>
</protein>
<feature type="repeat" description="ANK" evidence="3">
    <location>
        <begin position="102"/>
        <end position="134"/>
    </location>
</feature>
<reference evidence="5" key="1">
    <citation type="submission" date="2021-01" db="EMBL/GenBank/DDBJ databases">
        <authorList>
            <person name="Corre E."/>
            <person name="Pelletier E."/>
            <person name="Niang G."/>
            <person name="Scheremetjew M."/>
            <person name="Finn R."/>
            <person name="Kale V."/>
            <person name="Holt S."/>
            <person name="Cochrane G."/>
            <person name="Meng A."/>
            <person name="Brown T."/>
            <person name="Cohen L."/>
        </authorList>
    </citation>
    <scope>NUCLEOTIDE SEQUENCE</scope>
    <source>
        <strain evidence="5">CCMP3107</strain>
    </source>
</reference>
<dbReference type="SMART" id="SM00248">
    <property type="entry name" value="ANK"/>
    <property type="match status" value="5"/>
</dbReference>
<proteinExistence type="predicted"/>
<dbReference type="PROSITE" id="PS50088">
    <property type="entry name" value="ANK_REPEAT"/>
    <property type="match status" value="3"/>
</dbReference>
<organism evidence="5">
    <name type="scientific">Heterosigma akashiwo</name>
    <name type="common">Chromophytic alga</name>
    <name type="synonym">Heterosigma carterae</name>
    <dbReference type="NCBI Taxonomy" id="2829"/>
    <lineage>
        <taxon>Eukaryota</taxon>
        <taxon>Sar</taxon>
        <taxon>Stramenopiles</taxon>
        <taxon>Ochrophyta</taxon>
        <taxon>Raphidophyceae</taxon>
        <taxon>Chattonellales</taxon>
        <taxon>Chattonellaceae</taxon>
        <taxon>Heterosigma</taxon>
    </lineage>
</organism>
<keyword evidence="1" id="KW-0677">Repeat</keyword>
<gene>
    <name evidence="5" type="ORF">HAKA00212_LOCUS810</name>
</gene>
<evidence type="ECO:0000256" key="4">
    <source>
        <dbReference type="SAM" id="MobiDB-lite"/>
    </source>
</evidence>
<dbReference type="Pfam" id="PF12796">
    <property type="entry name" value="Ank_2"/>
    <property type="match status" value="1"/>
</dbReference>
<evidence type="ECO:0000256" key="2">
    <source>
        <dbReference type="ARBA" id="ARBA00023043"/>
    </source>
</evidence>
<accession>A0A6V3CLJ6</accession>
<feature type="repeat" description="ANK" evidence="3">
    <location>
        <begin position="410"/>
        <end position="442"/>
    </location>
</feature>
<name>A0A6V3CLJ6_HETAK</name>
<feature type="region of interest" description="Disordered" evidence="4">
    <location>
        <begin position="561"/>
        <end position="589"/>
    </location>
</feature>
<dbReference type="EMBL" id="HBIU01002359">
    <property type="protein sequence ID" value="CAE0621385.1"/>
    <property type="molecule type" value="Transcribed_RNA"/>
</dbReference>
<keyword evidence="2 3" id="KW-0040">ANK repeat</keyword>
<dbReference type="PANTHER" id="PTHR24161">
    <property type="entry name" value="ANK_REP_REGION DOMAIN-CONTAINING PROTEIN-RELATED"/>
    <property type="match status" value="1"/>
</dbReference>
<dbReference type="SUPFAM" id="SSF48403">
    <property type="entry name" value="Ankyrin repeat"/>
    <property type="match status" value="1"/>
</dbReference>
<dbReference type="PANTHER" id="PTHR24161:SF124">
    <property type="entry name" value="TRANSIENT RECEPTOR POTENTIAL CHANNEL PYREXIA"/>
    <property type="match status" value="1"/>
</dbReference>
<dbReference type="Pfam" id="PF13637">
    <property type="entry name" value="Ank_4"/>
    <property type="match status" value="1"/>
</dbReference>
<feature type="repeat" description="ANK" evidence="3">
    <location>
        <begin position="69"/>
        <end position="101"/>
    </location>
</feature>
<evidence type="ECO:0000256" key="3">
    <source>
        <dbReference type="PROSITE-ProRule" id="PRU00023"/>
    </source>
</evidence>
<dbReference type="PROSITE" id="PS50297">
    <property type="entry name" value="ANK_REP_REGION"/>
    <property type="match status" value="2"/>
</dbReference>
<dbReference type="AlphaFoldDB" id="A0A6V3CLJ6"/>
<sequence>MIMVGNGESQSALLHLMANKNSMLRPLRFQDGEKFEHFSMGRVAASGRPKMLLEKIRVQPDAISTLDQNGKSPLMWATSSGQLESADIILEAGADINHIGGEGKTALAAAYFKEDENMVKFLIEKGAFSNIRPLRSLNAKMRRPARQFITLVHLAYLKGGRMNNTLFSMLVEAIAGDLNGTAAEKSSIVEASCHRILLEWACAKSDYDTAGAILLRMAQGALSTNNTDNSNSTFPTTPDKQGTLPSYFEEASLYQAPFHPYPPSTRWVVQTGHWPLVNTLLKHSSSSVPAVFCAAIENRQDGIIAKLLENENNKEILTHADSLSYKEVYDSVINLGDVKTLQLLLENELFFPQLQCSWAQATSSLSLGPGPLPLARLPKDWPLFSAAQQGSALCLRPLLATQLLCPCAMAQDAALHMASEHGHPEAVRLLLRNGANPSRREDRRGRTALHAVAAGLEARAGGSLPTGCVPRVVATARGDGAAATAALLVDAGADPATRDATGATPLQLLPQWVRTRAEPPGNVKRESIVEVLCSESGGQKGSKSSSHSSLGSFECFVQSRSQAEEEAEQGKTAARQRYGPHCPADRKELKRQRMGLRLGDFTCSKKEVKLVGR</sequence>